<evidence type="ECO:0000313" key="1">
    <source>
        <dbReference type="EMBL" id="OQP42634.1"/>
    </source>
</evidence>
<dbReference type="SUPFAM" id="SSF52833">
    <property type="entry name" value="Thioredoxin-like"/>
    <property type="match status" value="1"/>
</dbReference>
<dbReference type="Proteomes" id="UP000192277">
    <property type="component" value="Unassembled WGS sequence"/>
</dbReference>
<reference evidence="1 2" key="1">
    <citation type="submission" date="2016-04" db="EMBL/GenBank/DDBJ databases">
        <authorList>
            <person name="Chen L."/>
            <person name="Zhuang W."/>
            <person name="Wang G."/>
        </authorList>
    </citation>
    <scope>NUCLEOTIDE SEQUENCE [LARGE SCALE GENOMIC DNA]</scope>
    <source>
        <strain evidence="2">GR20</strain>
    </source>
</reference>
<organism evidence="1 2">
    <name type="scientific">Niastella koreensis</name>
    <dbReference type="NCBI Taxonomy" id="354356"/>
    <lineage>
        <taxon>Bacteria</taxon>
        <taxon>Pseudomonadati</taxon>
        <taxon>Bacteroidota</taxon>
        <taxon>Chitinophagia</taxon>
        <taxon>Chitinophagales</taxon>
        <taxon>Chitinophagaceae</taxon>
        <taxon>Niastella</taxon>
    </lineage>
</organism>
<gene>
    <name evidence="1" type="ORF">A4D02_13805</name>
</gene>
<dbReference type="Gene3D" id="3.40.30.10">
    <property type="entry name" value="Glutaredoxin"/>
    <property type="match status" value="1"/>
</dbReference>
<comment type="caution">
    <text evidence="1">The sequence shown here is derived from an EMBL/GenBank/DDBJ whole genome shotgun (WGS) entry which is preliminary data.</text>
</comment>
<proteinExistence type="predicted"/>
<keyword evidence="2" id="KW-1185">Reference proteome</keyword>
<dbReference type="RefSeq" id="WP_014220942.1">
    <property type="nucleotide sequence ID" value="NZ_LWBO01000044.1"/>
</dbReference>
<evidence type="ECO:0008006" key="3">
    <source>
        <dbReference type="Google" id="ProtNLM"/>
    </source>
</evidence>
<dbReference type="InterPro" id="IPR036249">
    <property type="entry name" value="Thioredoxin-like_sf"/>
</dbReference>
<protein>
    <recommendedName>
        <fullName evidence="3">DUF5106 domain-containing protein</fullName>
    </recommendedName>
</protein>
<evidence type="ECO:0000313" key="2">
    <source>
        <dbReference type="Proteomes" id="UP000192277"/>
    </source>
</evidence>
<name>A0ABX3NQ89_9BACT</name>
<accession>A0ABX3NQ89</accession>
<dbReference type="EMBL" id="LWBO01000044">
    <property type="protein sequence ID" value="OQP42634.1"/>
    <property type="molecule type" value="Genomic_DNA"/>
</dbReference>
<sequence>MKYSLLIAIFFTSCMNTGKEEVKPTLYDEASLRAFVLGTPAMNENKALDSLAGILVKAAKDSAVFRKTIVFLTEPFGSPNSSYRNQKMYATILEAEINSHWYIAPEKEIAKGKLILSRQNNLGSVANDFPYTTPGGAMKRMYDIKANFLLLYFNNPECEACKEMRAALLQSAIIDQKVKAGELKVLSIYADTAETTWRAHLGEYPRQWLSGITDGTLHKRKIYDLSAIPTMYLLDKDKKVLLKDYFTVQSIEQVVK</sequence>